<feature type="domain" description="ABC transporter" evidence="9">
    <location>
        <begin position="345"/>
        <end position="580"/>
    </location>
</feature>
<name>A0A1C6W4T2_9ACTN</name>
<keyword evidence="8" id="KW-0472">Membrane</keyword>
<proteinExistence type="predicted"/>
<keyword evidence="2" id="KW-0813">Transport</keyword>
<dbReference type="InterPro" id="IPR027417">
    <property type="entry name" value="P-loop_NTPase"/>
</dbReference>
<dbReference type="GO" id="GO:0015421">
    <property type="term" value="F:ABC-type oligopeptide transporter activity"/>
    <property type="evidence" value="ECO:0007669"/>
    <property type="project" value="TreeGrafter"/>
</dbReference>
<dbReference type="AlphaFoldDB" id="A0A1C6W4T2"/>
<organism evidence="11 12">
    <name type="scientific">Micromonospora peucetia</name>
    <dbReference type="NCBI Taxonomy" id="47871"/>
    <lineage>
        <taxon>Bacteria</taxon>
        <taxon>Bacillati</taxon>
        <taxon>Actinomycetota</taxon>
        <taxon>Actinomycetes</taxon>
        <taxon>Micromonosporales</taxon>
        <taxon>Micromonosporaceae</taxon>
        <taxon>Micromonospora</taxon>
    </lineage>
</organism>
<evidence type="ECO:0000259" key="9">
    <source>
        <dbReference type="PROSITE" id="PS50893"/>
    </source>
</evidence>
<comment type="subcellular location">
    <subcellularLocation>
        <location evidence="1">Cell membrane</location>
        <topology evidence="1">Multi-pass membrane protein</topology>
    </subcellularLocation>
</comment>
<evidence type="ECO:0000256" key="7">
    <source>
        <dbReference type="ARBA" id="ARBA00022989"/>
    </source>
</evidence>
<keyword evidence="7" id="KW-1133">Transmembrane helix</keyword>
<reference evidence="11 12" key="1">
    <citation type="submission" date="2016-06" db="EMBL/GenBank/DDBJ databases">
        <authorList>
            <person name="Kjaerup R.B."/>
            <person name="Dalgaard T.S."/>
            <person name="Juul-Madsen H.R."/>
        </authorList>
    </citation>
    <scope>NUCLEOTIDE SEQUENCE [LARGE SCALE GENOMIC DNA]</scope>
    <source>
        <strain evidence="11 12">DSM 43363</strain>
    </source>
</reference>
<dbReference type="GO" id="GO:0005886">
    <property type="term" value="C:plasma membrane"/>
    <property type="evidence" value="ECO:0007669"/>
    <property type="project" value="UniProtKB-SubCell"/>
</dbReference>
<dbReference type="InterPro" id="IPR039421">
    <property type="entry name" value="Type_1_exporter"/>
</dbReference>
<dbReference type="Pfam" id="PF00664">
    <property type="entry name" value="ABC_membrane"/>
    <property type="match status" value="1"/>
</dbReference>
<evidence type="ECO:0000313" key="11">
    <source>
        <dbReference type="EMBL" id="SCL73532.1"/>
    </source>
</evidence>
<gene>
    <name evidence="11" type="ORF">GA0070608_5826</name>
</gene>
<evidence type="ECO:0000256" key="6">
    <source>
        <dbReference type="ARBA" id="ARBA00022840"/>
    </source>
</evidence>
<feature type="domain" description="ABC transmembrane type-1" evidence="10">
    <location>
        <begin position="36"/>
        <end position="311"/>
    </location>
</feature>
<dbReference type="EMBL" id="FMIC01000002">
    <property type="protein sequence ID" value="SCL73532.1"/>
    <property type="molecule type" value="Genomic_DNA"/>
</dbReference>
<dbReference type="InterPro" id="IPR036640">
    <property type="entry name" value="ABC1_TM_sf"/>
</dbReference>
<dbReference type="CDD" id="cd18548">
    <property type="entry name" value="ABC_6TM_Tm287_like"/>
    <property type="match status" value="1"/>
</dbReference>
<dbReference type="PROSITE" id="PS50929">
    <property type="entry name" value="ABC_TM1F"/>
    <property type="match status" value="1"/>
</dbReference>
<dbReference type="InterPro" id="IPR011527">
    <property type="entry name" value="ABC1_TM_dom"/>
</dbReference>
<dbReference type="PROSITE" id="PS50893">
    <property type="entry name" value="ABC_TRANSPORTER_2"/>
    <property type="match status" value="1"/>
</dbReference>
<dbReference type="GO" id="GO:0016887">
    <property type="term" value="F:ATP hydrolysis activity"/>
    <property type="evidence" value="ECO:0007669"/>
    <property type="project" value="InterPro"/>
</dbReference>
<keyword evidence="3" id="KW-1003">Cell membrane</keyword>
<dbReference type="STRING" id="47871.GA0070608_5826"/>
<dbReference type="InterPro" id="IPR003593">
    <property type="entry name" value="AAA+_ATPase"/>
</dbReference>
<dbReference type="Gene3D" id="3.40.50.300">
    <property type="entry name" value="P-loop containing nucleotide triphosphate hydrolases"/>
    <property type="match status" value="1"/>
</dbReference>
<evidence type="ECO:0000259" key="10">
    <source>
        <dbReference type="PROSITE" id="PS50929"/>
    </source>
</evidence>
<dbReference type="Proteomes" id="UP000199343">
    <property type="component" value="Unassembled WGS sequence"/>
</dbReference>
<dbReference type="FunFam" id="3.40.50.300:FF:000854">
    <property type="entry name" value="Multidrug ABC transporter ATP-binding protein"/>
    <property type="match status" value="1"/>
</dbReference>
<dbReference type="GO" id="GO:0005524">
    <property type="term" value="F:ATP binding"/>
    <property type="evidence" value="ECO:0007669"/>
    <property type="project" value="UniProtKB-KW"/>
</dbReference>
<evidence type="ECO:0000256" key="1">
    <source>
        <dbReference type="ARBA" id="ARBA00004651"/>
    </source>
</evidence>
<dbReference type="Pfam" id="PF00005">
    <property type="entry name" value="ABC_tran"/>
    <property type="match status" value="1"/>
</dbReference>
<evidence type="ECO:0000256" key="5">
    <source>
        <dbReference type="ARBA" id="ARBA00022741"/>
    </source>
</evidence>
<evidence type="ECO:0000313" key="12">
    <source>
        <dbReference type="Proteomes" id="UP000199343"/>
    </source>
</evidence>
<dbReference type="SMART" id="SM00382">
    <property type="entry name" value="AAA"/>
    <property type="match status" value="1"/>
</dbReference>
<accession>A0A1C6W4T2</accession>
<keyword evidence="4" id="KW-0812">Transmembrane</keyword>
<dbReference type="PANTHER" id="PTHR43394">
    <property type="entry name" value="ATP-DEPENDENT PERMEASE MDL1, MITOCHONDRIAL"/>
    <property type="match status" value="1"/>
</dbReference>
<keyword evidence="6 11" id="KW-0067">ATP-binding</keyword>
<dbReference type="PANTHER" id="PTHR43394:SF1">
    <property type="entry name" value="ATP-BINDING CASSETTE SUB-FAMILY B MEMBER 10, MITOCHONDRIAL"/>
    <property type="match status" value="1"/>
</dbReference>
<dbReference type="SUPFAM" id="SSF52540">
    <property type="entry name" value="P-loop containing nucleoside triphosphate hydrolases"/>
    <property type="match status" value="1"/>
</dbReference>
<dbReference type="InterPro" id="IPR003439">
    <property type="entry name" value="ABC_transporter-like_ATP-bd"/>
</dbReference>
<protein>
    <submittedName>
        <fullName evidence="11">ATP-binding cassette, subfamily B</fullName>
    </submittedName>
</protein>
<keyword evidence="5" id="KW-0547">Nucleotide-binding</keyword>
<evidence type="ECO:0000256" key="2">
    <source>
        <dbReference type="ARBA" id="ARBA00022448"/>
    </source>
</evidence>
<evidence type="ECO:0000256" key="8">
    <source>
        <dbReference type="ARBA" id="ARBA00023136"/>
    </source>
</evidence>
<dbReference type="PROSITE" id="PS00211">
    <property type="entry name" value="ABC_TRANSPORTER_1"/>
    <property type="match status" value="1"/>
</dbReference>
<dbReference type="InterPro" id="IPR017871">
    <property type="entry name" value="ABC_transporter-like_CS"/>
</dbReference>
<sequence>MVEQTAGSVAAMRIGTILRRLGDHWGGTSVVMASHLVQAAAALWLPLLTARLVDDGLAFGDRGRIAVTGAVMLGVAVVQALAAAVAVRTATTIAEAIGRDLREEVFVAAQRLSIAQVARFGTSSLTVRTINDVQQVQQLLQMLLAVAVPVPMICVGGIVLAAFRDVQFTVILLAAIPALMLLTTGVLRAMRPLTSVVQGRIDDIDRLFDEQITGVRVVRAFGAESHEEQRLQRSGAELAGVALRAGRLSTLVLPAGSLLVNLLSAVTVWLGAGRIAQGSLGIGELIAFISYLALVLSSITTLSFLFTTLPRAEVCAVRIGEVLAERPDVVAPARPRTAQPTPGSVETRALRFGYPGAARPVLVDVTLTIRPGEQVAVIGATGSGKSTLLHLVARLADSTSGAVLVGGSDVRQLDPTVLSRAVALVPQRPMLFSGTVATNLRQGRTGATDADLWEALDVAQAREFVERLPGGLRAEVGPGGANLSGGQRQRLAIARALVRRPDIYLLDDVTSALDQTTATAVERALALAHANATRIVVTQRAEVIRHADRVVVLDAGRVVGLGTPAELLAGNAIYRDIVAAEPSHDDVMDIPA</sequence>
<dbReference type="Gene3D" id="1.20.1560.10">
    <property type="entry name" value="ABC transporter type 1, transmembrane domain"/>
    <property type="match status" value="1"/>
</dbReference>
<evidence type="ECO:0000256" key="4">
    <source>
        <dbReference type="ARBA" id="ARBA00022692"/>
    </source>
</evidence>
<evidence type="ECO:0000256" key="3">
    <source>
        <dbReference type="ARBA" id="ARBA00022475"/>
    </source>
</evidence>
<dbReference type="SUPFAM" id="SSF90123">
    <property type="entry name" value="ABC transporter transmembrane region"/>
    <property type="match status" value="1"/>
</dbReference>